<dbReference type="Pfam" id="PF00501">
    <property type="entry name" value="AMP-binding"/>
    <property type="match status" value="1"/>
</dbReference>
<dbReference type="SUPFAM" id="SSF56801">
    <property type="entry name" value="Acetyl-CoA synthetase-like"/>
    <property type="match status" value="1"/>
</dbReference>
<evidence type="ECO:0000313" key="2">
    <source>
        <dbReference type="EMBL" id="OIR18865.1"/>
    </source>
</evidence>
<gene>
    <name evidence="2" type="primary">aas_2</name>
    <name evidence="2" type="ORF">GALL_12070</name>
</gene>
<organism evidence="2">
    <name type="scientific">mine drainage metagenome</name>
    <dbReference type="NCBI Taxonomy" id="410659"/>
    <lineage>
        <taxon>unclassified sequences</taxon>
        <taxon>metagenomes</taxon>
        <taxon>ecological metagenomes</taxon>
    </lineage>
</organism>
<dbReference type="CDD" id="cd07989">
    <property type="entry name" value="LPLAT_AGPAT-like"/>
    <property type="match status" value="1"/>
</dbReference>
<dbReference type="PANTHER" id="PTHR43767">
    <property type="entry name" value="LONG-CHAIN-FATTY-ACID--COA LIGASE"/>
    <property type="match status" value="1"/>
</dbReference>
<dbReference type="InterPro" id="IPR045851">
    <property type="entry name" value="AMP-bd_C_sf"/>
</dbReference>
<evidence type="ECO:0000259" key="1">
    <source>
        <dbReference type="SMART" id="SM00563"/>
    </source>
</evidence>
<dbReference type="GO" id="GO:0016746">
    <property type="term" value="F:acyltransferase activity"/>
    <property type="evidence" value="ECO:0007669"/>
    <property type="project" value="InterPro"/>
</dbReference>
<dbReference type="Gene3D" id="3.30.300.30">
    <property type="match status" value="1"/>
</dbReference>
<dbReference type="AlphaFoldDB" id="A0A1J5TD68"/>
<dbReference type="PROSITE" id="PS00455">
    <property type="entry name" value="AMP_BINDING"/>
    <property type="match status" value="1"/>
</dbReference>
<dbReference type="PANTHER" id="PTHR43767:SF10">
    <property type="entry name" value="SURFACTIN SYNTHASE SUBUNIT 1"/>
    <property type="match status" value="1"/>
</dbReference>
<dbReference type="SUPFAM" id="SSF69593">
    <property type="entry name" value="Glycerol-3-phosphate (1)-acyltransferase"/>
    <property type="match status" value="1"/>
</dbReference>
<accession>A0A1J5TD68</accession>
<dbReference type="Pfam" id="PF01553">
    <property type="entry name" value="Acyltransferase"/>
    <property type="match status" value="1"/>
</dbReference>
<comment type="caution">
    <text evidence="2">The sequence shown here is derived from an EMBL/GenBank/DDBJ whole genome shotgun (WGS) entry which is preliminary data.</text>
</comment>
<dbReference type="SMART" id="SM00563">
    <property type="entry name" value="PlsC"/>
    <property type="match status" value="1"/>
</dbReference>
<dbReference type="InterPro" id="IPR050237">
    <property type="entry name" value="ATP-dep_AMP-bd_enzyme"/>
</dbReference>
<feature type="domain" description="Phospholipid/glycerol acyltransferase" evidence="1">
    <location>
        <begin position="44"/>
        <end position="156"/>
    </location>
</feature>
<proteinExistence type="predicted"/>
<sequence>MPLPRRKRRSYLPFLLELPVAFLAQMLYRVRTRGSDKIPSTGGLLMVANHLSYVDSLLIQLASPRPVRFVGYEAFARASSLLHWAFRVTRMIPISHARPLTGTRAVVRALRAGEVVCIFAEGGISRVGQLLALRPGFETMARKAGVEVMPVFHDGIWGSVFSFAGNKYIWKSPRLMPTDVFVNFGDRIPADGADPATVRKALLDLGAEAFMERPVLRRNLAREAVRALAKRPHRVEIVDLSAERREVRAAQLLAAAAVLSRHIAATIPDRRVGIVLPPGAGATIANLAVSCAGKVPVNLNFTAGRAALEASLRVGEVRTILTADAVKAKFPQFPWTEDTRDLRSEIAAAGGKRAMIPWLVAAYCLPNQWVPALLRLPRNGDNDEATLLFTSGSSGEPKGVILSHRNILANCWQVSSTSILPDTATLVACLPVFHSFGCTVTLWYPILRRCRVVTIPSPLDTRKIVEAIRDEKATVMIGAPTFIRPFLKRAAIQELTSLELVVSGAEKMPIELYESFLHAFHIEIMQGYGITETSPVTNVNQPDPPATAFAAAPQSGKRLGSVGRMLPGMSARIIDPETGADLPLTSTGILCVRGANVFAGYLKDPEKTTTAIRDGWFVTGDLGRFDEDGFLYIEGRLSRFSKIGGEMVPHGTVEQRILEVLGWEATDEPLLAVVGVPDASKGEQLVVVTTRDVSLPLIRDELLKRGLPPLWIPKTVHQVTSIPVLGSGKLDLKGCRSIALEASRPAPRTPPAVS</sequence>
<protein>
    <submittedName>
        <fullName evidence="2">Bifunctional protein Aas</fullName>
    </submittedName>
</protein>
<dbReference type="InterPro" id="IPR000873">
    <property type="entry name" value="AMP-dep_synth/lig_dom"/>
</dbReference>
<name>A0A1J5TD68_9ZZZZ</name>
<dbReference type="InterPro" id="IPR042099">
    <property type="entry name" value="ANL_N_sf"/>
</dbReference>
<dbReference type="InterPro" id="IPR002123">
    <property type="entry name" value="Plipid/glycerol_acylTrfase"/>
</dbReference>
<dbReference type="EMBL" id="MLJW01000002">
    <property type="protein sequence ID" value="OIR18865.1"/>
    <property type="molecule type" value="Genomic_DNA"/>
</dbReference>
<dbReference type="Gene3D" id="3.40.50.12780">
    <property type="entry name" value="N-terminal domain of ligase-like"/>
    <property type="match status" value="1"/>
</dbReference>
<reference evidence="2" key="1">
    <citation type="submission" date="2016-10" db="EMBL/GenBank/DDBJ databases">
        <title>Sequence of Gallionella enrichment culture.</title>
        <authorList>
            <person name="Poehlein A."/>
            <person name="Muehling M."/>
            <person name="Daniel R."/>
        </authorList>
    </citation>
    <scope>NUCLEOTIDE SEQUENCE</scope>
</reference>
<dbReference type="InterPro" id="IPR020845">
    <property type="entry name" value="AMP-binding_CS"/>
</dbReference>